<name>A0A0C3AG14_9AGAM</name>
<reference evidence="2 3" key="1">
    <citation type="submission" date="2014-04" db="EMBL/GenBank/DDBJ databases">
        <authorList>
            <consortium name="DOE Joint Genome Institute"/>
            <person name="Kuo A."/>
            <person name="Kohler A."/>
            <person name="Nagy L.G."/>
            <person name="Floudas D."/>
            <person name="Copeland A."/>
            <person name="Barry K.W."/>
            <person name="Cichocki N."/>
            <person name="Veneault-Fourrey C."/>
            <person name="LaButti K."/>
            <person name="Lindquist E.A."/>
            <person name="Lipzen A."/>
            <person name="Lundell T."/>
            <person name="Morin E."/>
            <person name="Murat C."/>
            <person name="Sun H."/>
            <person name="Tunlid A."/>
            <person name="Henrissat B."/>
            <person name="Grigoriev I.V."/>
            <person name="Hibbett D.S."/>
            <person name="Martin F."/>
            <person name="Nordberg H.P."/>
            <person name="Cantor M.N."/>
            <person name="Hua S.X."/>
        </authorList>
    </citation>
    <scope>NUCLEOTIDE SEQUENCE [LARGE SCALE GENOMIC DNA]</scope>
    <source>
        <strain evidence="2 3">Foug A</strain>
    </source>
</reference>
<protein>
    <submittedName>
        <fullName evidence="2">Uncharacterized protein</fullName>
    </submittedName>
</protein>
<proteinExistence type="predicted"/>
<accession>A0A0C3AG14</accession>
<evidence type="ECO:0000313" key="2">
    <source>
        <dbReference type="EMBL" id="KIM63872.1"/>
    </source>
</evidence>
<sequence length="78" mass="8447">MLPRHLIPQSPAPDSFSAPMNTSSDGGEEDTSTRAAEGSPSQDADISLRSRDEDDLPPLERARRRRSILPGGQTKLFG</sequence>
<keyword evidence="3" id="KW-1185">Reference proteome</keyword>
<dbReference type="Proteomes" id="UP000053989">
    <property type="component" value="Unassembled WGS sequence"/>
</dbReference>
<evidence type="ECO:0000256" key="1">
    <source>
        <dbReference type="SAM" id="MobiDB-lite"/>
    </source>
</evidence>
<reference evidence="3" key="2">
    <citation type="submission" date="2015-01" db="EMBL/GenBank/DDBJ databases">
        <title>Evolutionary Origins and Diversification of the Mycorrhizal Mutualists.</title>
        <authorList>
            <consortium name="DOE Joint Genome Institute"/>
            <consortium name="Mycorrhizal Genomics Consortium"/>
            <person name="Kohler A."/>
            <person name="Kuo A."/>
            <person name="Nagy L.G."/>
            <person name="Floudas D."/>
            <person name="Copeland A."/>
            <person name="Barry K.W."/>
            <person name="Cichocki N."/>
            <person name="Veneault-Fourrey C."/>
            <person name="LaButti K."/>
            <person name="Lindquist E.A."/>
            <person name="Lipzen A."/>
            <person name="Lundell T."/>
            <person name="Morin E."/>
            <person name="Murat C."/>
            <person name="Riley R."/>
            <person name="Ohm R."/>
            <person name="Sun H."/>
            <person name="Tunlid A."/>
            <person name="Henrissat B."/>
            <person name="Grigoriev I.V."/>
            <person name="Hibbett D.S."/>
            <person name="Martin F."/>
        </authorList>
    </citation>
    <scope>NUCLEOTIDE SEQUENCE [LARGE SCALE GENOMIC DNA]</scope>
    <source>
        <strain evidence="3">Foug A</strain>
    </source>
</reference>
<dbReference type="InParanoid" id="A0A0C3AG14"/>
<dbReference type="STRING" id="1036808.A0A0C3AG14"/>
<dbReference type="HOGENOM" id="CLU_2623428_0_0_1"/>
<evidence type="ECO:0000313" key="3">
    <source>
        <dbReference type="Proteomes" id="UP000053989"/>
    </source>
</evidence>
<feature type="region of interest" description="Disordered" evidence="1">
    <location>
        <begin position="1"/>
        <end position="78"/>
    </location>
</feature>
<gene>
    <name evidence="2" type="ORF">SCLCIDRAFT_116348</name>
</gene>
<organism evidence="2 3">
    <name type="scientific">Scleroderma citrinum Foug A</name>
    <dbReference type="NCBI Taxonomy" id="1036808"/>
    <lineage>
        <taxon>Eukaryota</taxon>
        <taxon>Fungi</taxon>
        <taxon>Dikarya</taxon>
        <taxon>Basidiomycota</taxon>
        <taxon>Agaricomycotina</taxon>
        <taxon>Agaricomycetes</taxon>
        <taxon>Agaricomycetidae</taxon>
        <taxon>Boletales</taxon>
        <taxon>Sclerodermatineae</taxon>
        <taxon>Sclerodermataceae</taxon>
        <taxon>Scleroderma</taxon>
    </lineage>
</organism>
<dbReference type="EMBL" id="KN822031">
    <property type="protein sequence ID" value="KIM63872.1"/>
    <property type="molecule type" value="Genomic_DNA"/>
</dbReference>
<dbReference type="AlphaFoldDB" id="A0A0C3AG14"/>